<dbReference type="Proteomes" id="UP000838763">
    <property type="component" value="Unassembled WGS sequence"/>
</dbReference>
<comment type="caution">
    <text evidence="5">The sequence shown here is derived from an EMBL/GenBank/DDBJ whole genome shotgun (WGS) entry which is preliminary data.</text>
</comment>
<protein>
    <recommendedName>
        <fullName evidence="4">GPI inositol-deacylase winged helix domain-containing protein</fullName>
    </recommendedName>
</protein>
<evidence type="ECO:0000313" key="5">
    <source>
        <dbReference type="EMBL" id="CAI4215901.1"/>
    </source>
</evidence>
<dbReference type="InterPro" id="IPR054471">
    <property type="entry name" value="GPIID_WHD"/>
</dbReference>
<dbReference type="Pfam" id="PF00023">
    <property type="entry name" value="Ank"/>
    <property type="match status" value="1"/>
</dbReference>
<dbReference type="Pfam" id="PF12796">
    <property type="entry name" value="Ank_2"/>
    <property type="match status" value="1"/>
</dbReference>
<dbReference type="InterPro" id="IPR051165">
    <property type="entry name" value="Multifunctional_ANK_Repeat"/>
</dbReference>
<gene>
    <name evidence="5" type="ORF">PPNO1_LOCUS5575</name>
</gene>
<reference evidence="5" key="1">
    <citation type="submission" date="2022-11" db="EMBL/GenBank/DDBJ databases">
        <authorList>
            <person name="Scott C."/>
            <person name="Bruce N."/>
        </authorList>
    </citation>
    <scope>NUCLEOTIDE SEQUENCE</scope>
</reference>
<evidence type="ECO:0000256" key="2">
    <source>
        <dbReference type="ARBA" id="ARBA00023043"/>
    </source>
</evidence>
<keyword evidence="2 3" id="KW-0040">ANK repeat</keyword>
<feature type="domain" description="GPI inositol-deacylase winged helix" evidence="4">
    <location>
        <begin position="7"/>
        <end position="89"/>
    </location>
</feature>
<feature type="repeat" description="ANK" evidence="3">
    <location>
        <begin position="245"/>
        <end position="277"/>
    </location>
</feature>
<dbReference type="Gene3D" id="1.25.40.20">
    <property type="entry name" value="Ankyrin repeat-containing domain"/>
    <property type="match status" value="1"/>
</dbReference>
<name>A0A9P1H4S3_9PEZI</name>
<dbReference type="OrthoDB" id="4772757at2759"/>
<dbReference type="EMBL" id="CALLCH030000013">
    <property type="protein sequence ID" value="CAI4215901.1"/>
    <property type="molecule type" value="Genomic_DNA"/>
</dbReference>
<keyword evidence="1" id="KW-0677">Repeat</keyword>
<dbReference type="SUPFAM" id="SSF48403">
    <property type="entry name" value="Ankyrin repeat"/>
    <property type="match status" value="1"/>
</dbReference>
<sequence>MDRIPAELKHDAIRLLQFLVHSRPLKLAEAKEVIATQVQNESQGFDIKRRLFHETNILEYCPGLITVVHATKELHLAHFSVKEYLLKEDQFEMTIASFSIARTCLTYLTDIKSSHSEIREDFPMAIYAAEMWPRHAISAQALEDMVQMAVEFIENEATFQRWTALWQPYEPLRNFRGGPKASRLYYASLNGLMAPACDLIGKGVDVNAQGGYFGNALQAASFHGHSDTVQMLMEKGANVNAQGGHHGNALQAASLCGHSDTVQMLIEKGADANTQGGFYGNALQAASSRGHSGIIQMLMEKGADVNTQGGGYSNAL</sequence>
<dbReference type="PANTHER" id="PTHR24123:SF33">
    <property type="entry name" value="PROTEIN HOS4"/>
    <property type="match status" value="1"/>
</dbReference>
<accession>A0A9P1H4S3</accession>
<evidence type="ECO:0000256" key="3">
    <source>
        <dbReference type="PROSITE-ProRule" id="PRU00023"/>
    </source>
</evidence>
<dbReference type="AlphaFoldDB" id="A0A9P1H4S3"/>
<dbReference type="InterPro" id="IPR036770">
    <property type="entry name" value="Ankyrin_rpt-contain_sf"/>
</dbReference>
<dbReference type="PROSITE" id="PS50297">
    <property type="entry name" value="ANK_REP_REGION"/>
    <property type="match status" value="3"/>
</dbReference>
<dbReference type="Pfam" id="PF22939">
    <property type="entry name" value="WHD_GPIID"/>
    <property type="match status" value="1"/>
</dbReference>
<feature type="repeat" description="ANK" evidence="3">
    <location>
        <begin position="281"/>
        <end position="310"/>
    </location>
</feature>
<keyword evidence="6" id="KW-1185">Reference proteome</keyword>
<feature type="repeat" description="ANK" evidence="3">
    <location>
        <begin position="215"/>
        <end position="244"/>
    </location>
</feature>
<evidence type="ECO:0000256" key="1">
    <source>
        <dbReference type="ARBA" id="ARBA00022737"/>
    </source>
</evidence>
<dbReference type="PANTHER" id="PTHR24123">
    <property type="entry name" value="ANKYRIN REPEAT-CONTAINING"/>
    <property type="match status" value="1"/>
</dbReference>
<dbReference type="SMART" id="SM00248">
    <property type="entry name" value="ANK"/>
    <property type="match status" value="4"/>
</dbReference>
<organism evidence="5 6">
    <name type="scientific">Parascedosporium putredinis</name>
    <dbReference type="NCBI Taxonomy" id="1442378"/>
    <lineage>
        <taxon>Eukaryota</taxon>
        <taxon>Fungi</taxon>
        <taxon>Dikarya</taxon>
        <taxon>Ascomycota</taxon>
        <taxon>Pezizomycotina</taxon>
        <taxon>Sordariomycetes</taxon>
        <taxon>Hypocreomycetidae</taxon>
        <taxon>Microascales</taxon>
        <taxon>Microascaceae</taxon>
        <taxon>Parascedosporium</taxon>
    </lineage>
</organism>
<evidence type="ECO:0000259" key="4">
    <source>
        <dbReference type="Pfam" id="PF22939"/>
    </source>
</evidence>
<evidence type="ECO:0000313" key="6">
    <source>
        <dbReference type="Proteomes" id="UP000838763"/>
    </source>
</evidence>
<proteinExistence type="predicted"/>
<dbReference type="PROSITE" id="PS50088">
    <property type="entry name" value="ANK_REPEAT"/>
    <property type="match status" value="3"/>
</dbReference>
<dbReference type="InterPro" id="IPR002110">
    <property type="entry name" value="Ankyrin_rpt"/>
</dbReference>